<dbReference type="InterPro" id="IPR000315">
    <property type="entry name" value="Znf_B-box"/>
</dbReference>
<evidence type="ECO:0000313" key="20">
    <source>
        <dbReference type="Ensembl" id="ENSSMRP00000011029.1"/>
    </source>
</evidence>
<dbReference type="SMART" id="SM00336">
    <property type="entry name" value="BBOX"/>
    <property type="match status" value="1"/>
</dbReference>
<keyword evidence="11 16" id="KW-0863">Zinc-finger</keyword>
<dbReference type="PROSITE" id="PS00518">
    <property type="entry name" value="ZF_RING_1"/>
    <property type="match status" value="1"/>
</dbReference>
<dbReference type="InterPro" id="IPR006574">
    <property type="entry name" value="PRY"/>
</dbReference>
<dbReference type="SUPFAM" id="SSF49899">
    <property type="entry name" value="Concanavalin A-like lectins/glucanases"/>
    <property type="match status" value="1"/>
</dbReference>
<evidence type="ECO:0000256" key="10">
    <source>
        <dbReference type="ARBA" id="ARBA00022723"/>
    </source>
</evidence>
<evidence type="ECO:0000256" key="16">
    <source>
        <dbReference type="PROSITE-ProRule" id="PRU00024"/>
    </source>
</evidence>
<sequence length="475" mass="54185">MATGNLVKNCSDEATCSLCLEYFKDPVSVDCGHNFCQVCITQCLRKAKSSCPQCRETISQRNFRPNRQLANLVELIKKLQLEMQEKEKRGVCGKHQEPLKLFCKDDEECICLVCDKSKEHKDHDVLPLEEASQEYKRKVNNQIPSLVKKRKALEALRSEEEQKSQKCLTLLEKERQNGLSVFEKLQKSLEENKHAWLHCLADLEERMKKNGKENAGRLLSQITELSSLIAQLEEKCQQSVCDFLQDIAMLLIRCTWIEEGSPELKPFQVVESALTVFTRKRETLEKSFKDCQDILENTLQKVHVTLDEDTVHGCLSISENQRSVTGGEEDWLLSFHRERFDTVKCVLGCEKFTSGRHYWDVDIEGNQAAWVGVARKSVRRKGDINFSPEEGIWAIQSPITSHSQLLALMSPSQTTASSSYQLSKVRVSLDYEAGRVEFFDRCSGRSFFTFSSASFAGERVCPFFQVSQGTNLNCC</sequence>
<dbReference type="Proteomes" id="UP000694421">
    <property type="component" value="Unplaced"/>
</dbReference>
<evidence type="ECO:0000256" key="6">
    <source>
        <dbReference type="ARBA" id="ARBA00012483"/>
    </source>
</evidence>
<dbReference type="PROSITE" id="PS50089">
    <property type="entry name" value="ZF_RING_2"/>
    <property type="match status" value="1"/>
</dbReference>
<comment type="pathway">
    <text evidence="3">Protein modification; protein ubiquitination.</text>
</comment>
<reference evidence="20" key="1">
    <citation type="submission" date="2025-08" db="UniProtKB">
        <authorList>
            <consortium name="Ensembl"/>
        </authorList>
    </citation>
    <scope>IDENTIFICATION</scope>
</reference>
<dbReference type="InterPro" id="IPR050143">
    <property type="entry name" value="TRIM/RBCC"/>
</dbReference>
<feature type="domain" description="B30.2/SPRY" evidence="19">
    <location>
        <begin position="284"/>
        <end position="475"/>
    </location>
</feature>
<evidence type="ECO:0000256" key="13">
    <source>
        <dbReference type="ARBA" id="ARBA00022833"/>
    </source>
</evidence>
<dbReference type="Gene3D" id="3.30.40.10">
    <property type="entry name" value="Zinc/RING finger domain, C3HC4 (zinc finger)"/>
    <property type="match status" value="1"/>
</dbReference>
<keyword evidence="7" id="KW-0963">Cytoplasm</keyword>
<dbReference type="InterPro" id="IPR043136">
    <property type="entry name" value="B30.2/SPRY_sf"/>
</dbReference>
<protein>
    <recommendedName>
        <fullName evidence="6">RING-type E3 ubiquitin transferase</fullName>
        <ecNumber evidence="6">2.3.2.27</ecNumber>
    </recommendedName>
</protein>
<dbReference type="AlphaFoldDB" id="A0A8D0BNH2"/>
<evidence type="ECO:0000256" key="11">
    <source>
        <dbReference type="ARBA" id="ARBA00022771"/>
    </source>
</evidence>
<keyword evidence="14" id="KW-0175">Coiled coil</keyword>
<keyword evidence="21" id="KW-1185">Reference proteome</keyword>
<dbReference type="Pfam" id="PF13765">
    <property type="entry name" value="PRY"/>
    <property type="match status" value="1"/>
</dbReference>
<dbReference type="Ensembl" id="ENSSMRT00000012841.1">
    <property type="protein sequence ID" value="ENSSMRP00000011029.1"/>
    <property type="gene ID" value="ENSSMRG00000008685.1"/>
</dbReference>
<feature type="domain" description="RING-type" evidence="17">
    <location>
        <begin position="16"/>
        <end position="55"/>
    </location>
</feature>
<evidence type="ECO:0000256" key="1">
    <source>
        <dbReference type="ARBA" id="ARBA00000900"/>
    </source>
</evidence>
<dbReference type="InterPro" id="IPR001841">
    <property type="entry name" value="Znf_RING"/>
</dbReference>
<evidence type="ECO:0000313" key="21">
    <source>
        <dbReference type="Proteomes" id="UP000694421"/>
    </source>
</evidence>
<comment type="similarity">
    <text evidence="5">Belongs to the ohanin/vespryn family.</text>
</comment>
<name>A0A8D0BNH2_SALMN</name>
<feature type="domain" description="B box-type" evidence="18">
    <location>
        <begin position="87"/>
        <end position="128"/>
    </location>
</feature>
<dbReference type="InterPro" id="IPR001870">
    <property type="entry name" value="B30.2/SPRY"/>
</dbReference>
<dbReference type="PROSITE" id="PS50188">
    <property type="entry name" value="B302_SPRY"/>
    <property type="match status" value="1"/>
</dbReference>
<dbReference type="OMA" id="QVITEME"/>
<dbReference type="CDD" id="cd19762">
    <property type="entry name" value="Bbox2_TRIM7-like"/>
    <property type="match status" value="1"/>
</dbReference>
<evidence type="ECO:0000256" key="7">
    <source>
        <dbReference type="ARBA" id="ARBA00022490"/>
    </source>
</evidence>
<dbReference type="Gene3D" id="3.30.160.60">
    <property type="entry name" value="Classic Zinc Finger"/>
    <property type="match status" value="1"/>
</dbReference>
<evidence type="ECO:0000256" key="5">
    <source>
        <dbReference type="ARBA" id="ARBA00009651"/>
    </source>
</evidence>
<keyword evidence="8" id="KW-0808">Transferase</keyword>
<reference evidence="20" key="2">
    <citation type="submission" date="2025-09" db="UniProtKB">
        <authorList>
            <consortium name="Ensembl"/>
        </authorList>
    </citation>
    <scope>IDENTIFICATION</scope>
</reference>
<dbReference type="SUPFAM" id="SSF57845">
    <property type="entry name" value="B-box zinc-binding domain"/>
    <property type="match status" value="1"/>
</dbReference>
<dbReference type="SMART" id="SM00589">
    <property type="entry name" value="PRY"/>
    <property type="match status" value="1"/>
</dbReference>
<dbReference type="SMART" id="SM00449">
    <property type="entry name" value="SPRY"/>
    <property type="match status" value="1"/>
</dbReference>
<evidence type="ECO:0000256" key="2">
    <source>
        <dbReference type="ARBA" id="ARBA00004496"/>
    </source>
</evidence>
<evidence type="ECO:0000256" key="3">
    <source>
        <dbReference type="ARBA" id="ARBA00004906"/>
    </source>
</evidence>
<evidence type="ECO:0000256" key="4">
    <source>
        <dbReference type="ARBA" id="ARBA00008518"/>
    </source>
</evidence>
<dbReference type="SUPFAM" id="SSF57850">
    <property type="entry name" value="RING/U-box"/>
    <property type="match status" value="1"/>
</dbReference>
<dbReference type="Gene3D" id="2.60.120.920">
    <property type="match status" value="1"/>
</dbReference>
<evidence type="ECO:0000256" key="14">
    <source>
        <dbReference type="ARBA" id="ARBA00023054"/>
    </source>
</evidence>
<dbReference type="GO" id="GO:0005737">
    <property type="term" value="C:cytoplasm"/>
    <property type="evidence" value="ECO:0007669"/>
    <property type="project" value="UniProtKB-SubCell"/>
</dbReference>
<evidence type="ECO:0000256" key="12">
    <source>
        <dbReference type="ARBA" id="ARBA00022786"/>
    </source>
</evidence>
<dbReference type="Pfam" id="PF00622">
    <property type="entry name" value="SPRY"/>
    <property type="match status" value="1"/>
</dbReference>
<dbReference type="PANTHER" id="PTHR24103">
    <property type="entry name" value="E3 UBIQUITIN-PROTEIN LIGASE TRIM"/>
    <property type="match status" value="1"/>
</dbReference>
<evidence type="ECO:0000256" key="15">
    <source>
        <dbReference type="ARBA" id="ARBA00034460"/>
    </source>
</evidence>
<comment type="function">
    <text evidence="15">Neurotoxin that produces dose-dependent hypolocomotion and hyperalgesia in mice. May directly act on the central nervous system, as it is 6500-fold more potent when administered intracerebroventricularly than intraperitoneal.</text>
</comment>
<dbReference type="PRINTS" id="PR01406">
    <property type="entry name" value="BBOXZNFINGER"/>
</dbReference>
<dbReference type="InterPro" id="IPR013320">
    <property type="entry name" value="ConA-like_dom_sf"/>
</dbReference>
<proteinExistence type="inferred from homology"/>
<dbReference type="Pfam" id="PF00097">
    <property type="entry name" value="zf-C3HC4"/>
    <property type="match status" value="1"/>
</dbReference>
<dbReference type="InterPro" id="IPR020457">
    <property type="entry name" value="Znf_B-box_chordata"/>
</dbReference>
<evidence type="ECO:0000256" key="9">
    <source>
        <dbReference type="ARBA" id="ARBA00022699"/>
    </source>
</evidence>
<dbReference type="InterPro" id="IPR017907">
    <property type="entry name" value="Znf_RING_CS"/>
</dbReference>
<dbReference type="EC" id="2.3.2.27" evidence="6"/>
<dbReference type="CDD" id="cd16594">
    <property type="entry name" value="RING-HC_TRIM7-like_C-IV"/>
    <property type="match status" value="1"/>
</dbReference>
<dbReference type="GeneTree" id="ENSGT01030000234669"/>
<organism evidence="20 21">
    <name type="scientific">Salvator merianae</name>
    <name type="common">Argentine black and white tegu</name>
    <name type="synonym">Tupinambis merianae</name>
    <dbReference type="NCBI Taxonomy" id="96440"/>
    <lineage>
        <taxon>Eukaryota</taxon>
        <taxon>Metazoa</taxon>
        <taxon>Chordata</taxon>
        <taxon>Craniata</taxon>
        <taxon>Vertebrata</taxon>
        <taxon>Euteleostomi</taxon>
        <taxon>Lepidosauria</taxon>
        <taxon>Squamata</taxon>
        <taxon>Bifurcata</taxon>
        <taxon>Unidentata</taxon>
        <taxon>Episquamata</taxon>
        <taxon>Laterata</taxon>
        <taxon>Teiioidea</taxon>
        <taxon>Teiidae</taxon>
        <taxon>Salvator</taxon>
    </lineage>
</organism>
<dbReference type="InterPro" id="IPR003879">
    <property type="entry name" value="Butyrophylin_SPRY"/>
</dbReference>
<dbReference type="SMART" id="SM00184">
    <property type="entry name" value="RING"/>
    <property type="match status" value="1"/>
</dbReference>
<evidence type="ECO:0000256" key="8">
    <source>
        <dbReference type="ARBA" id="ARBA00022679"/>
    </source>
</evidence>
<dbReference type="PRINTS" id="PR01407">
    <property type="entry name" value="BUTYPHLNCDUF"/>
</dbReference>
<evidence type="ECO:0000259" key="19">
    <source>
        <dbReference type="PROSITE" id="PS50188"/>
    </source>
</evidence>
<keyword evidence="9" id="KW-0800">Toxin</keyword>
<comment type="subcellular location">
    <subcellularLocation>
        <location evidence="2">Cytoplasm</location>
    </subcellularLocation>
</comment>
<keyword evidence="12" id="KW-0833">Ubl conjugation pathway</keyword>
<evidence type="ECO:0000259" key="17">
    <source>
        <dbReference type="PROSITE" id="PS50089"/>
    </source>
</evidence>
<dbReference type="InterPro" id="IPR013083">
    <property type="entry name" value="Znf_RING/FYVE/PHD"/>
</dbReference>
<comment type="similarity">
    <text evidence="4">Belongs to the TRIM/RBCC family.</text>
</comment>
<dbReference type="Pfam" id="PF00643">
    <property type="entry name" value="zf-B_box"/>
    <property type="match status" value="1"/>
</dbReference>
<accession>A0A8D0BNH2</accession>
<keyword evidence="9" id="KW-0528">Neurotoxin</keyword>
<dbReference type="GO" id="GO:0061630">
    <property type="term" value="F:ubiquitin protein ligase activity"/>
    <property type="evidence" value="ECO:0007669"/>
    <property type="project" value="UniProtKB-EC"/>
</dbReference>
<dbReference type="PROSITE" id="PS50119">
    <property type="entry name" value="ZF_BBOX"/>
    <property type="match status" value="1"/>
</dbReference>
<dbReference type="InterPro" id="IPR003877">
    <property type="entry name" value="SPRY_dom"/>
</dbReference>
<dbReference type="InterPro" id="IPR018957">
    <property type="entry name" value="Znf_C3HC4_RING-type"/>
</dbReference>
<keyword evidence="13" id="KW-0862">Zinc</keyword>
<dbReference type="GO" id="GO:0008270">
    <property type="term" value="F:zinc ion binding"/>
    <property type="evidence" value="ECO:0007669"/>
    <property type="project" value="UniProtKB-KW"/>
</dbReference>
<evidence type="ECO:0000259" key="18">
    <source>
        <dbReference type="PROSITE" id="PS50119"/>
    </source>
</evidence>
<keyword evidence="10" id="KW-0479">Metal-binding</keyword>
<comment type="catalytic activity">
    <reaction evidence="1">
        <text>S-ubiquitinyl-[E2 ubiquitin-conjugating enzyme]-L-cysteine + [acceptor protein]-L-lysine = [E2 ubiquitin-conjugating enzyme]-L-cysteine + N(6)-ubiquitinyl-[acceptor protein]-L-lysine.</text>
        <dbReference type="EC" id="2.3.2.27"/>
    </reaction>
</comment>